<evidence type="ECO:0000313" key="11">
    <source>
        <dbReference type="EMBL" id="CAE8609878.1"/>
    </source>
</evidence>
<dbReference type="PRINTS" id="PR00377">
    <property type="entry name" value="IMPHPHTASES"/>
</dbReference>
<comment type="caution">
    <text evidence="11">The sequence shown here is derived from an EMBL/GenBank/DDBJ whole genome shotgun (WGS) entry which is preliminary data.</text>
</comment>
<comment type="cofactor">
    <cofactor evidence="2 8 9">
        <name>Mg(2+)</name>
        <dbReference type="ChEBI" id="CHEBI:18420"/>
    </cofactor>
</comment>
<dbReference type="InterPro" id="IPR020552">
    <property type="entry name" value="Inositol_monoPase_Li-sen"/>
</dbReference>
<evidence type="ECO:0000256" key="1">
    <source>
        <dbReference type="ARBA" id="ARBA00001033"/>
    </source>
</evidence>
<feature type="binding site" evidence="8">
    <location>
        <position position="70"/>
    </location>
    <ligand>
        <name>Mg(2+)</name>
        <dbReference type="ChEBI" id="CHEBI:18420"/>
        <label>1</label>
        <note>catalytic</note>
    </ligand>
</feature>
<protein>
    <recommendedName>
        <fullName evidence="9">Inositol-1-monophosphatase</fullName>
        <ecNumber evidence="9">3.1.3.25</ecNumber>
    </recommendedName>
</protein>
<comment type="catalytic activity">
    <reaction evidence="1 9">
        <text>a myo-inositol phosphate + H2O = myo-inositol + phosphate</text>
        <dbReference type="Rhea" id="RHEA:24056"/>
        <dbReference type="ChEBI" id="CHEBI:15377"/>
        <dbReference type="ChEBI" id="CHEBI:17268"/>
        <dbReference type="ChEBI" id="CHEBI:43474"/>
        <dbReference type="ChEBI" id="CHEBI:84139"/>
        <dbReference type="EC" id="3.1.3.25"/>
    </reaction>
</comment>
<dbReference type="PROSITE" id="PS00630">
    <property type="entry name" value="IMP_2"/>
    <property type="match status" value="1"/>
</dbReference>
<keyword evidence="5 8" id="KW-0479">Metal-binding</keyword>
<keyword evidence="6 9" id="KW-0378">Hydrolase</keyword>
<dbReference type="Gene3D" id="3.30.540.10">
    <property type="entry name" value="Fructose-1,6-Bisphosphatase, subunit A, domain 1"/>
    <property type="match status" value="1"/>
</dbReference>
<name>A0A813FHK8_POLGL</name>
<evidence type="ECO:0000256" key="9">
    <source>
        <dbReference type="RuleBase" id="RU364068"/>
    </source>
</evidence>
<reference evidence="11" key="1">
    <citation type="submission" date="2021-02" db="EMBL/GenBank/DDBJ databases">
        <authorList>
            <person name="Dougan E. K."/>
            <person name="Rhodes N."/>
            <person name="Thang M."/>
            <person name="Chan C."/>
        </authorList>
    </citation>
    <scope>NUCLEOTIDE SEQUENCE</scope>
</reference>
<dbReference type="OMA" id="HAWDCLA"/>
<feature type="region of interest" description="Disordered" evidence="10">
    <location>
        <begin position="263"/>
        <end position="282"/>
    </location>
</feature>
<feature type="binding site" evidence="8">
    <location>
        <position position="51"/>
    </location>
    <ligand>
        <name>Mg(2+)</name>
        <dbReference type="ChEBI" id="CHEBI:18420"/>
        <label>1</label>
        <note>catalytic</note>
    </ligand>
</feature>
<dbReference type="GO" id="GO:0007165">
    <property type="term" value="P:signal transduction"/>
    <property type="evidence" value="ECO:0007669"/>
    <property type="project" value="TreeGrafter"/>
</dbReference>
<dbReference type="InterPro" id="IPR020583">
    <property type="entry name" value="Inositol_monoP_metal-BS"/>
</dbReference>
<dbReference type="InterPro" id="IPR020550">
    <property type="entry name" value="Inositol_monophosphatase_CS"/>
</dbReference>
<dbReference type="UniPathway" id="UPA00823">
    <property type="reaction ID" value="UER00788"/>
</dbReference>
<accession>A0A813FHK8</accession>
<feature type="binding site" evidence="8">
    <location>
        <position position="206"/>
    </location>
    <ligand>
        <name>Mg(2+)</name>
        <dbReference type="ChEBI" id="CHEBI:18420"/>
        <label>1</label>
        <note>catalytic</note>
    </ligand>
</feature>
<proteinExistence type="inferred from homology"/>
<evidence type="ECO:0000256" key="8">
    <source>
        <dbReference type="PIRSR" id="PIRSR600760-2"/>
    </source>
</evidence>
<evidence type="ECO:0000256" key="6">
    <source>
        <dbReference type="ARBA" id="ARBA00022801"/>
    </source>
</evidence>
<dbReference type="SUPFAM" id="SSF56655">
    <property type="entry name" value="Carbohydrate phosphatase"/>
    <property type="match status" value="1"/>
</dbReference>
<comment type="similarity">
    <text evidence="4 9">Belongs to the inositol monophosphatase superfamily.</text>
</comment>
<dbReference type="OrthoDB" id="10254945at2759"/>
<dbReference type="InterPro" id="IPR033942">
    <property type="entry name" value="IMPase"/>
</dbReference>
<keyword evidence="12" id="KW-1185">Reference proteome</keyword>
<evidence type="ECO:0000313" key="12">
    <source>
        <dbReference type="Proteomes" id="UP000654075"/>
    </source>
</evidence>
<sequence>MLECFARNDAQSIVEEKGSAVDLVTKYDRQVEDLVLSRLRQCAPDFRIVAEETASQEALTDAPTWVVDPIDGTTNFIHRQAECCVLIGLSVGKQAVLGVCFIPKLDEMYTAIRGSGAYCNGRQLYPPACAFYASGCSDLGKAMVNLHMPSYSREGKVLDRILGLSQDLLSHPIRAMRCGGSAGVDMIHVARGRLDAYFEVGVQSWDVCAGAVIAQEAGAVCRDTLGGEFDLSSRRVLVAATPALADQLAVYCRRHRYASLDAEDQVTPADAEDAPEAKRRKS</sequence>
<evidence type="ECO:0000256" key="2">
    <source>
        <dbReference type="ARBA" id="ARBA00001946"/>
    </source>
</evidence>
<feature type="binding site" evidence="8">
    <location>
        <position position="68"/>
    </location>
    <ligand>
        <name>Mg(2+)</name>
        <dbReference type="ChEBI" id="CHEBI:18420"/>
        <label>1</label>
        <note>catalytic</note>
    </ligand>
</feature>
<comment type="pathway">
    <text evidence="3 9">Polyol metabolism; myo-inositol biosynthesis; myo-inositol from D-glucose 6-phosphate: step 2/2.</text>
</comment>
<evidence type="ECO:0000256" key="4">
    <source>
        <dbReference type="ARBA" id="ARBA00009759"/>
    </source>
</evidence>
<dbReference type="Gene3D" id="3.40.190.80">
    <property type="match status" value="1"/>
</dbReference>
<dbReference type="AlphaFoldDB" id="A0A813FHK8"/>
<feature type="binding site" evidence="8">
    <location>
        <position position="71"/>
    </location>
    <ligand>
        <name>Mg(2+)</name>
        <dbReference type="ChEBI" id="CHEBI:18420"/>
        <label>1</label>
        <note>catalytic</note>
    </ligand>
</feature>
<dbReference type="EMBL" id="CAJNNV010024441">
    <property type="protein sequence ID" value="CAE8609878.1"/>
    <property type="molecule type" value="Genomic_DNA"/>
</dbReference>
<dbReference type="GO" id="GO:0046854">
    <property type="term" value="P:phosphatidylinositol phosphate biosynthetic process"/>
    <property type="evidence" value="ECO:0007669"/>
    <property type="project" value="InterPro"/>
</dbReference>
<dbReference type="EC" id="3.1.3.25" evidence="9"/>
<dbReference type="GO" id="GO:0046872">
    <property type="term" value="F:metal ion binding"/>
    <property type="evidence" value="ECO:0007669"/>
    <property type="project" value="UniProtKB-KW"/>
</dbReference>
<evidence type="ECO:0000256" key="3">
    <source>
        <dbReference type="ARBA" id="ARBA00005152"/>
    </source>
</evidence>
<dbReference type="Pfam" id="PF00459">
    <property type="entry name" value="Inositol_P"/>
    <property type="match status" value="1"/>
</dbReference>
<gene>
    <name evidence="11" type="ORF">PGLA1383_LOCUS27705</name>
</gene>
<evidence type="ECO:0000256" key="7">
    <source>
        <dbReference type="ARBA" id="ARBA00022842"/>
    </source>
</evidence>
<evidence type="ECO:0000256" key="5">
    <source>
        <dbReference type="ARBA" id="ARBA00022723"/>
    </source>
</evidence>
<dbReference type="InterPro" id="IPR000760">
    <property type="entry name" value="Inositol_monophosphatase-like"/>
</dbReference>
<dbReference type="PRINTS" id="PR00378">
    <property type="entry name" value="LIIMPHPHTASE"/>
</dbReference>
<keyword evidence="7 8" id="KW-0460">Magnesium</keyword>
<dbReference type="PANTHER" id="PTHR20854">
    <property type="entry name" value="INOSITOL MONOPHOSPHATASE"/>
    <property type="match status" value="1"/>
</dbReference>
<dbReference type="CDD" id="cd01639">
    <property type="entry name" value="IMPase"/>
    <property type="match status" value="1"/>
</dbReference>
<dbReference type="GO" id="GO:0008934">
    <property type="term" value="F:inositol monophosphate 1-phosphatase activity"/>
    <property type="evidence" value="ECO:0007669"/>
    <property type="project" value="InterPro"/>
</dbReference>
<dbReference type="FunFam" id="3.30.540.10:FF:000004">
    <property type="entry name" value="Inositol-1-monophosphatase"/>
    <property type="match status" value="1"/>
</dbReference>
<evidence type="ECO:0000256" key="10">
    <source>
        <dbReference type="SAM" id="MobiDB-lite"/>
    </source>
</evidence>
<dbReference type="PROSITE" id="PS00629">
    <property type="entry name" value="IMP_1"/>
    <property type="match status" value="1"/>
</dbReference>
<dbReference type="Proteomes" id="UP000654075">
    <property type="component" value="Unassembled WGS sequence"/>
</dbReference>
<dbReference type="PANTHER" id="PTHR20854:SF4">
    <property type="entry name" value="INOSITOL-1-MONOPHOSPHATASE-RELATED"/>
    <property type="match status" value="1"/>
</dbReference>
<dbReference type="GO" id="GO:0006021">
    <property type="term" value="P:inositol biosynthetic process"/>
    <property type="evidence" value="ECO:0007669"/>
    <property type="project" value="UniProtKB-UniPathway"/>
</dbReference>
<organism evidence="11 12">
    <name type="scientific">Polarella glacialis</name>
    <name type="common">Dinoflagellate</name>
    <dbReference type="NCBI Taxonomy" id="89957"/>
    <lineage>
        <taxon>Eukaryota</taxon>
        <taxon>Sar</taxon>
        <taxon>Alveolata</taxon>
        <taxon>Dinophyceae</taxon>
        <taxon>Suessiales</taxon>
        <taxon>Suessiaceae</taxon>
        <taxon>Polarella</taxon>
    </lineage>
</organism>